<dbReference type="AlphaFoldDB" id="A0A242M6K5"/>
<comment type="caution">
    <text evidence="1">The sequence shown here is derived from an EMBL/GenBank/DDBJ whole genome shotgun (WGS) entry which is preliminary data.</text>
</comment>
<protein>
    <submittedName>
        <fullName evidence="1">Uncharacterized protein</fullName>
    </submittedName>
</protein>
<proteinExistence type="predicted"/>
<evidence type="ECO:0000313" key="1">
    <source>
        <dbReference type="EMBL" id="OTP66829.1"/>
    </source>
</evidence>
<gene>
    <name evidence="1" type="ORF">PAMC26510_33875</name>
</gene>
<dbReference type="EMBL" id="NBTY01000199">
    <property type="protein sequence ID" value="OTP66829.1"/>
    <property type="molecule type" value="Genomic_DNA"/>
</dbReference>
<dbReference type="Proteomes" id="UP000194546">
    <property type="component" value="Unassembled WGS sequence"/>
</dbReference>
<organism evidence="1 2">
    <name type="scientific">Caballeronia sordidicola</name>
    <name type="common">Burkholderia sordidicola</name>
    <dbReference type="NCBI Taxonomy" id="196367"/>
    <lineage>
        <taxon>Bacteria</taxon>
        <taxon>Pseudomonadati</taxon>
        <taxon>Pseudomonadota</taxon>
        <taxon>Betaproteobacteria</taxon>
        <taxon>Burkholderiales</taxon>
        <taxon>Burkholderiaceae</taxon>
        <taxon>Caballeronia</taxon>
    </lineage>
</organism>
<sequence>MANAVAIALADLDSRRLRRRLWLLWPPLPPRRSCGAP</sequence>
<evidence type="ECO:0000313" key="2">
    <source>
        <dbReference type="Proteomes" id="UP000194546"/>
    </source>
</evidence>
<accession>A0A242M6K5</accession>
<reference evidence="1 2" key="1">
    <citation type="submission" date="2017-03" db="EMBL/GenBank/DDBJ databases">
        <title>Genome analysis of strain PAMC 26510.</title>
        <authorList>
            <person name="Oh H.-M."/>
            <person name="Yang J.-A."/>
        </authorList>
    </citation>
    <scope>NUCLEOTIDE SEQUENCE [LARGE SCALE GENOMIC DNA]</scope>
    <source>
        <strain evidence="1 2">PAMC 26510</strain>
    </source>
</reference>
<name>A0A242M6K5_CABSO</name>